<proteinExistence type="predicted"/>
<dbReference type="InterPro" id="IPR010982">
    <property type="entry name" value="Lambda_DNA-bd_dom_sf"/>
</dbReference>
<evidence type="ECO:0000313" key="3">
    <source>
        <dbReference type="Proteomes" id="UP001596160"/>
    </source>
</evidence>
<accession>A0ABW0AMP9</accession>
<evidence type="ECO:0000259" key="1">
    <source>
        <dbReference type="PROSITE" id="PS50943"/>
    </source>
</evidence>
<dbReference type="RefSeq" id="WP_344474700.1">
    <property type="nucleotide sequence ID" value="NZ_BAAASB010000004.1"/>
</dbReference>
<protein>
    <submittedName>
        <fullName evidence="2">Helix-turn-helix domain-containing protein</fullName>
    </submittedName>
</protein>
<organism evidence="2 3">
    <name type="scientific">Streptomyces amakusaensis</name>
    <dbReference type="NCBI Taxonomy" id="67271"/>
    <lineage>
        <taxon>Bacteria</taxon>
        <taxon>Bacillati</taxon>
        <taxon>Actinomycetota</taxon>
        <taxon>Actinomycetes</taxon>
        <taxon>Kitasatosporales</taxon>
        <taxon>Streptomycetaceae</taxon>
        <taxon>Streptomyces</taxon>
    </lineage>
</organism>
<keyword evidence="3" id="KW-1185">Reference proteome</keyword>
<evidence type="ECO:0000313" key="2">
    <source>
        <dbReference type="EMBL" id="MFC5154977.1"/>
    </source>
</evidence>
<dbReference type="PROSITE" id="PS50943">
    <property type="entry name" value="HTH_CROC1"/>
    <property type="match status" value="1"/>
</dbReference>
<gene>
    <name evidence="2" type="ORF">ACFPRH_24895</name>
</gene>
<dbReference type="CDD" id="cd00093">
    <property type="entry name" value="HTH_XRE"/>
    <property type="match status" value="1"/>
</dbReference>
<dbReference type="Gene3D" id="1.10.260.40">
    <property type="entry name" value="lambda repressor-like DNA-binding domains"/>
    <property type="match status" value="1"/>
</dbReference>
<dbReference type="SMART" id="SM00530">
    <property type="entry name" value="HTH_XRE"/>
    <property type="match status" value="1"/>
</dbReference>
<dbReference type="Proteomes" id="UP001596160">
    <property type="component" value="Unassembled WGS sequence"/>
</dbReference>
<dbReference type="SUPFAM" id="SSF47413">
    <property type="entry name" value="lambda repressor-like DNA-binding domains"/>
    <property type="match status" value="1"/>
</dbReference>
<feature type="domain" description="HTH cro/C1-type" evidence="1">
    <location>
        <begin position="22"/>
        <end position="76"/>
    </location>
</feature>
<dbReference type="EMBL" id="JBHSKP010000019">
    <property type="protein sequence ID" value="MFC5154977.1"/>
    <property type="molecule type" value="Genomic_DNA"/>
</dbReference>
<reference evidence="3" key="1">
    <citation type="journal article" date="2019" name="Int. J. Syst. Evol. Microbiol.">
        <title>The Global Catalogue of Microorganisms (GCM) 10K type strain sequencing project: providing services to taxonomists for standard genome sequencing and annotation.</title>
        <authorList>
            <consortium name="The Broad Institute Genomics Platform"/>
            <consortium name="The Broad Institute Genome Sequencing Center for Infectious Disease"/>
            <person name="Wu L."/>
            <person name="Ma J."/>
        </authorList>
    </citation>
    <scope>NUCLEOTIDE SEQUENCE [LARGE SCALE GENOMIC DNA]</scope>
    <source>
        <strain evidence="3">PCU 266</strain>
    </source>
</reference>
<sequence>MSTIMHFCMELSGVFMFDRHAFAARRIALALSVEDLAQAMGVAPSTVHRWESGATSPSLTTLVLAARHLRTSLLVLVRDDGSPGRRTAEAVAACTADENRNL</sequence>
<name>A0ABW0AMP9_9ACTN</name>
<dbReference type="Pfam" id="PF01381">
    <property type="entry name" value="HTH_3"/>
    <property type="match status" value="1"/>
</dbReference>
<dbReference type="InterPro" id="IPR001387">
    <property type="entry name" value="Cro/C1-type_HTH"/>
</dbReference>
<comment type="caution">
    <text evidence="2">The sequence shown here is derived from an EMBL/GenBank/DDBJ whole genome shotgun (WGS) entry which is preliminary data.</text>
</comment>